<dbReference type="AlphaFoldDB" id="A0A8C5IDW1"/>
<dbReference type="Ensembl" id="ENSJHYT00000000728.1">
    <property type="protein sequence ID" value="ENSJHYP00000000564.1"/>
    <property type="gene ID" value="ENSJHYG00000000540.1"/>
</dbReference>
<evidence type="ECO:0000313" key="1">
    <source>
        <dbReference type="Ensembl" id="ENSJHYP00000000564.1"/>
    </source>
</evidence>
<organism evidence="1 2">
    <name type="scientific">Junco hyemalis</name>
    <name type="common">Dark-eyed junco</name>
    <dbReference type="NCBI Taxonomy" id="40217"/>
    <lineage>
        <taxon>Eukaryota</taxon>
        <taxon>Metazoa</taxon>
        <taxon>Chordata</taxon>
        <taxon>Craniata</taxon>
        <taxon>Vertebrata</taxon>
        <taxon>Euteleostomi</taxon>
        <taxon>Archelosauria</taxon>
        <taxon>Archosauria</taxon>
        <taxon>Dinosauria</taxon>
        <taxon>Saurischia</taxon>
        <taxon>Theropoda</taxon>
        <taxon>Coelurosauria</taxon>
        <taxon>Aves</taxon>
        <taxon>Neognathae</taxon>
        <taxon>Neoaves</taxon>
        <taxon>Telluraves</taxon>
        <taxon>Australaves</taxon>
        <taxon>Passeriformes</taxon>
        <taxon>Passerellidae</taxon>
        <taxon>Junco</taxon>
    </lineage>
</organism>
<sequence length="55" mass="6574">GQRELKAPFPQPAASNRFYLFNELKTLHDERETSQSSFIFIHQIRTGERIKRQKK</sequence>
<keyword evidence="2" id="KW-1185">Reference proteome</keyword>
<protein>
    <submittedName>
        <fullName evidence="1">Uncharacterized protein</fullName>
    </submittedName>
</protein>
<reference evidence="1" key="1">
    <citation type="submission" date="2025-08" db="UniProtKB">
        <authorList>
            <consortium name="Ensembl"/>
        </authorList>
    </citation>
    <scope>IDENTIFICATION</scope>
</reference>
<proteinExistence type="predicted"/>
<name>A0A8C5IDW1_JUNHY</name>
<dbReference type="OMA" id="HRFYLFN"/>
<reference evidence="1" key="2">
    <citation type="submission" date="2025-09" db="UniProtKB">
        <authorList>
            <consortium name="Ensembl"/>
        </authorList>
    </citation>
    <scope>IDENTIFICATION</scope>
</reference>
<accession>A0A8C5IDW1</accession>
<dbReference type="Proteomes" id="UP000694408">
    <property type="component" value="Unplaced"/>
</dbReference>
<evidence type="ECO:0000313" key="2">
    <source>
        <dbReference type="Proteomes" id="UP000694408"/>
    </source>
</evidence>